<gene>
    <name evidence="9" type="ORF">DESUT3_06440</name>
</gene>
<dbReference type="Proteomes" id="UP001319827">
    <property type="component" value="Chromosome"/>
</dbReference>
<feature type="transmembrane region" description="Helical" evidence="7">
    <location>
        <begin position="6"/>
        <end position="25"/>
    </location>
</feature>
<name>A0ABN6DTX7_9BACT</name>
<sequence length="98" mass="10079">MSALLWCFDLLLAGVLLGLAWRLLATADLFQAVVLFIAFGLLMALAWVRLEAADVALAEAAVGSGITGALLLSALGRMGGGRRKKQKDPGGGGGLGQR</sequence>
<dbReference type="Pfam" id="PF13244">
    <property type="entry name" value="MbhD"/>
    <property type="match status" value="1"/>
</dbReference>
<comment type="subcellular location">
    <subcellularLocation>
        <location evidence="1">Cell membrane</location>
        <topology evidence="1">Multi-pass membrane protein</topology>
    </subcellularLocation>
</comment>
<evidence type="ECO:0000256" key="3">
    <source>
        <dbReference type="ARBA" id="ARBA00022692"/>
    </source>
</evidence>
<feature type="domain" description="MrpA C-terminal/MbhD" evidence="8">
    <location>
        <begin position="15"/>
        <end position="78"/>
    </location>
</feature>
<dbReference type="EMBL" id="AP024355">
    <property type="protein sequence ID" value="BCR03575.1"/>
    <property type="molecule type" value="Genomic_DNA"/>
</dbReference>
<proteinExistence type="predicted"/>
<keyword evidence="10" id="KW-1185">Reference proteome</keyword>
<feature type="region of interest" description="Disordered" evidence="6">
    <location>
        <begin position="78"/>
        <end position="98"/>
    </location>
</feature>
<evidence type="ECO:0000313" key="10">
    <source>
        <dbReference type="Proteomes" id="UP001319827"/>
    </source>
</evidence>
<feature type="transmembrane region" description="Helical" evidence="7">
    <location>
        <begin position="32"/>
        <end position="50"/>
    </location>
</feature>
<evidence type="ECO:0000256" key="2">
    <source>
        <dbReference type="ARBA" id="ARBA00022475"/>
    </source>
</evidence>
<feature type="transmembrane region" description="Helical" evidence="7">
    <location>
        <begin position="56"/>
        <end position="75"/>
    </location>
</feature>
<dbReference type="InterPro" id="IPR025383">
    <property type="entry name" value="MrpA_C/MbhD"/>
</dbReference>
<keyword evidence="3 7" id="KW-0812">Transmembrane</keyword>
<evidence type="ECO:0000256" key="7">
    <source>
        <dbReference type="SAM" id="Phobius"/>
    </source>
</evidence>
<evidence type="ECO:0000256" key="4">
    <source>
        <dbReference type="ARBA" id="ARBA00022989"/>
    </source>
</evidence>
<reference evidence="9 10" key="1">
    <citation type="journal article" date="2016" name="C (Basel)">
        <title>Selective Growth of and Electricity Production by Marine Exoelectrogenic Bacteria in Self-Aggregated Hydrogel of Microbially Reduced Graphene Oxide.</title>
        <authorList>
            <person name="Yoshida N."/>
            <person name="Goto Y."/>
            <person name="Miyata Y."/>
        </authorList>
    </citation>
    <scope>NUCLEOTIDE SEQUENCE [LARGE SCALE GENOMIC DNA]</scope>
    <source>
        <strain evidence="9 10">NIT-T3</strain>
    </source>
</reference>
<accession>A0ABN6DTX7</accession>
<evidence type="ECO:0000256" key="6">
    <source>
        <dbReference type="SAM" id="MobiDB-lite"/>
    </source>
</evidence>
<evidence type="ECO:0000256" key="1">
    <source>
        <dbReference type="ARBA" id="ARBA00004651"/>
    </source>
</evidence>
<protein>
    <recommendedName>
        <fullName evidence="8">MrpA C-terminal/MbhD domain-containing protein</fullName>
    </recommendedName>
</protein>
<reference evidence="9 10" key="2">
    <citation type="journal article" date="2021" name="Int. J. Syst. Evol. Microbiol.">
        <title>Isolation and Polyphasic Characterization of Desulfuromonas versatilis sp. Nov., an Electrogenic Bacteria Capable of Versatile Metabolism Isolated from a Graphene Oxide-Reducing Enrichment Culture.</title>
        <authorList>
            <person name="Xie L."/>
            <person name="Yoshida N."/>
            <person name="Ishii S."/>
            <person name="Meng L."/>
        </authorList>
    </citation>
    <scope>NUCLEOTIDE SEQUENCE [LARGE SCALE GENOMIC DNA]</scope>
    <source>
        <strain evidence="9 10">NIT-T3</strain>
    </source>
</reference>
<keyword evidence="5 7" id="KW-0472">Membrane</keyword>
<evidence type="ECO:0000313" key="9">
    <source>
        <dbReference type="EMBL" id="BCR03575.1"/>
    </source>
</evidence>
<keyword evidence="4 7" id="KW-1133">Transmembrane helix</keyword>
<evidence type="ECO:0000259" key="8">
    <source>
        <dbReference type="Pfam" id="PF13244"/>
    </source>
</evidence>
<organism evidence="9 10">
    <name type="scientific">Desulfuromonas versatilis</name>
    <dbReference type="NCBI Taxonomy" id="2802975"/>
    <lineage>
        <taxon>Bacteria</taxon>
        <taxon>Pseudomonadati</taxon>
        <taxon>Thermodesulfobacteriota</taxon>
        <taxon>Desulfuromonadia</taxon>
        <taxon>Desulfuromonadales</taxon>
        <taxon>Desulfuromonadaceae</taxon>
        <taxon>Desulfuromonas</taxon>
    </lineage>
</organism>
<keyword evidence="2" id="KW-1003">Cell membrane</keyword>
<feature type="compositionally biased region" description="Gly residues" evidence="6">
    <location>
        <begin position="89"/>
        <end position="98"/>
    </location>
</feature>
<evidence type="ECO:0000256" key="5">
    <source>
        <dbReference type="ARBA" id="ARBA00023136"/>
    </source>
</evidence>